<dbReference type="Proteomes" id="UP000245207">
    <property type="component" value="Unassembled WGS sequence"/>
</dbReference>
<keyword evidence="3" id="KW-0548">Nucleotidyltransferase</keyword>
<keyword evidence="3" id="KW-0808">Transferase</keyword>
<gene>
    <name evidence="3" type="ORF">CTI12_AA022420</name>
</gene>
<evidence type="ECO:0000313" key="3">
    <source>
        <dbReference type="EMBL" id="PWA92737.1"/>
    </source>
</evidence>
<dbReference type="EMBL" id="PKPP01000440">
    <property type="protein sequence ID" value="PWA92737.1"/>
    <property type="molecule type" value="Genomic_DNA"/>
</dbReference>
<evidence type="ECO:0000313" key="4">
    <source>
        <dbReference type="Proteomes" id="UP000245207"/>
    </source>
</evidence>
<name>A0A2U1Q424_ARTAN</name>
<proteinExistence type="predicted"/>
<dbReference type="STRING" id="35608.A0A2U1Q424"/>
<dbReference type="PANTHER" id="PTHR33116">
    <property type="entry name" value="REVERSE TRANSCRIPTASE ZINC-BINDING DOMAIN-CONTAINING PROTEIN-RELATED-RELATED"/>
    <property type="match status" value="1"/>
</dbReference>
<dbReference type="OrthoDB" id="696485at2759"/>
<keyword evidence="3" id="KW-0695">RNA-directed DNA polymerase</keyword>
<sequence length="714" mass="82078">MSHDKHHHELELKSANRPYYCGRLALDGLTLNLKKEATAECLRCGNKGRGWAYVSSCDDHCYHVICVMDIIKDNWRQGFITGESDPFQTIQKQFVADMDKREQQVTGPKKEKSKKKAEIVELKNEISKTKAEIVELKNEKSKKKTSIVGLFVQMLSIASNAIPGLMIDGSWVAKPPLVKREASNAIPGLMIDGSWVAKPPLVKREATDLGVFEGIRLPNGGPTLSHLFYADDALIIGRWSKDNLKMTSRLLRIFYLCSGLKINLHKSHLFGMGVNGEVIHSLGRVIGCKIGDFPFEYLGIKTQMLGRKAKWFFKCKPGNGESIRFWKDRWLGDTILLERCPKLYELEKDKNCSIAHRVVQIGSVLSLGSEWNAWPVTVEQISELQDLHKTSRCKILPVKRSLTGCWKTLVSAIDQTQMLGRKAQWFFKCKPGNGESIRFWKDRWLGDTILLERCPKLYELEKDKNCSIAHRVVQIGSVLSLGSEWNAWPVTVEQISELQDLQYMLSNFSFAGNKDSWRWDTEGNRSFDVVTAKKHLRESRTSQQRVCLVKWEAWVPLKINILMWRIELDRLPTRMALQRRQILIPSSTCPLCDVEDEDCSHIFVKCGFAFGVWSNILRWCNIRLVLINDMEDLFKLHKQVTGPKWAKKIIRGIVMVTCWAMWNVRNKKVFDNTTPKVVDVVALVKSLSFLWLKHRSSFNNIVWKDWAMFPLYML</sequence>
<organism evidence="3 4">
    <name type="scientific">Artemisia annua</name>
    <name type="common">Sweet wormwood</name>
    <dbReference type="NCBI Taxonomy" id="35608"/>
    <lineage>
        <taxon>Eukaryota</taxon>
        <taxon>Viridiplantae</taxon>
        <taxon>Streptophyta</taxon>
        <taxon>Embryophyta</taxon>
        <taxon>Tracheophyta</taxon>
        <taxon>Spermatophyta</taxon>
        <taxon>Magnoliopsida</taxon>
        <taxon>eudicotyledons</taxon>
        <taxon>Gunneridae</taxon>
        <taxon>Pentapetalae</taxon>
        <taxon>asterids</taxon>
        <taxon>campanulids</taxon>
        <taxon>Asterales</taxon>
        <taxon>Asteraceae</taxon>
        <taxon>Asteroideae</taxon>
        <taxon>Anthemideae</taxon>
        <taxon>Artemisiinae</taxon>
        <taxon>Artemisia</taxon>
    </lineage>
</organism>
<evidence type="ECO:0000256" key="1">
    <source>
        <dbReference type="SAM" id="Coils"/>
    </source>
</evidence>
<evidence type="ECO:0000259" key="2">
    <source>
        <dbReference type="Pfam" id="PF13966"/>
    </source>
</evidence>
<reference evidence="3 4" key="1">
    <citation type="journal article" date="2018" name="Mol. Plant">
        <title>The genome of Artemisia annua provides insight into the evolution of Asteraceae family and artemisinin biosynthesis.</title>
        <authorList>
            <person name="Shen Q."/>
            <person name="Zhang L."/>
            <person name="Liao Z."/>
            <person name="Wang S."/>
            <person name="Yan T."/>
            <person name="Shi P."/>
            <person name="Liu M."/>
            <person name="Fu X."/>
            <person name="Pan Q."/>
            <person name="Wang Y."/>
            <person name="Lv Z."/>
            <person name="Lu X."/>
            <person name="Zhang F."/>
            <person name="Jiang W."/>
            <person name="Ma Y."/>
            <person name="Chen M."/>
            <person name="Hao X."/>
            <person name="Li L."/>
            <person name="Tang Y."/>
            <person name="Lv G."/>
            <person name="Zhou Y."/>
            <person name="Sun X."/>
            <person name="Brodelius P.E."/>
            <person name="Rose J.K.C."/>
            <person name="Tang K."/>
        </authorList>
    </citation>
    <scope>NUCLEOTIDE SEQUENCE [LARGE SCALE GENOMIC DNA]</scope>
    <source>
        <strain evidence="4">cv. Huhao1</strain>
        <tissue evidence="3">Leaf</tissue>
    </source>
</reference>
<dbReference type="GO" id="GO:0003964">
    <property type="term" value="F:RNA-directed DNA polymerase activity"/>
    <property type="evidence" value="ECO:0007669"/>
    <property type="project" value="UniProtKB-KW"/>
</dbReference>
<feature type="domain" description="Reverse transcriptase zinc-binding" evidence="2">
    <location>
        <begin position="534"/>
        <end position="613"/>
    </location>
</feature>
<dbReference type="AlphaFoldDB" id="A0A2U1Q424"/>
<keyword evidence="4" id="KW-1185">Reference proteome</keyword>
<accession>A0A2U1Q424</accession>
<keyword evidence="1" id="KW-0175">Coiled coil</keyword>
<dbReference type="PANTHER" id="PTHR33116:SF78">
    <property type="entry name" value="OS12G0587133 PROTEIN"/>
    <property type="match status" value="1"/>
</dbReference>
<comment type="caution">
    <text evidence="3">The sequence shown here is derived from an EMBL/GenBank/DDBJ whole genome shotgun (WGS) entry which is preliminary data.</text>
</comment>
<dbReference type="InterPro" id="IPR026960">
    <property type="entry name" value="RVT-Znf"/>
</dbReference>
<dbReference type="Pfam" id="PF13966">
    <property type="entry name" value="zf-RVT"/>
    <property type="match status" value="1"/>
</dbReference>
<feature type="coiled-coil region" evidence="1">
    <location>
        <begin position="112"/>
        <end position="146"/>
    </location>
</feature>
<protein>
    <submittedName>
        <fullName evidence="3">RNA-directed DNA polymerase, eukaryota, Reverse transcriptase zinc-binding domain protein</fullName>
    </submittedName>
</protein>